<protein>
    <submittedName>
        <fullName evidence="2">(northern house mosquito) hypothetical protein</fullName>
    </submittedName>
</protein>
<evidence type="ECO:0000313" key="2">
    <source>
        <dbReference type="EMBL" id="CAG6470955.1"/>
    </source>
</evidence>
<accession>A0A8D8FHE6</accession>
<reference evidence="2" key="1">
    <citation type="submission" date="2021-05" db="EMBL/GenBank/DDBJ databases">
        <authorList>
            <person name="Alioto T."/>
            <person name="Alioto T."/>
            <person name="Gomez Garrido J."/>
        </authorList>
    </citation>
    <scope>NUCLEOTIDE SEQUENCE</scope>
</reference>
<dbReference type="EMBL" id="HBUE01066715">
    <property type="protein sequence ID" value="CAG6470955.1"/>
    <property type="molecule type" value="Transcribed_RNA"/>
</dbReference>
<feature type="region of interest" description="Disordered" evidence="1">
    <location>
        <begin position="72"/>
        <end position="99"/>
    </location>
</feature>
<proteinExistence type="predicted"/>
<dbReference type="AlphaFoldDB" id="A0A8D8FHE6"/>
<sequence length="99" mass="10051">MERTLHGDRVGQLGAALSRPGPLELPEGLVAWAADGVLGEHFGALQWGAGEPGAEHGFADGRIFGGFFFEGVAPSPPQPRAAATGEDGGAGDGAERVED</sequence>
<name>A0A8D8FHE6_CULPI</name>
<feature type="region of interest" description="Disordered" evidence="1">
    <location>
        <begin position="1"/>
        <end position="22"/>
    </location>
</feature>
<organism evidence="2">
    <name type="scientific">Culex pipiens</name>
    <name type="common">House mosquito</name>
    <dbReference type="NCBI Taxonomy" id="7175"/>
    <lineage>
        <taxon>Eukaryota</taxon>
        <taxon>Metazoa</taxon>
        <taxon>Ecdysozoa</taxon>
        <taxon>Arthropoda</taxon>
        <taxon>Hexapoda</taxon>
        <taxon>Insecta</taxon>
        <taxon>Pterygota</taxon>
        <taxon>Neoptera</taxon>
        <taxon>Endopterygota</taxon>
        <taxon>Diptera</taxon>
        <taxon>Nematocera</taxon>
        <taxon>Culicoidea</taxon>
        <taxon>Culicidae</taxon>
        <taxon>Culicinae</taxon>
        <taxon>Culicini</taxon>
        <taxon>Culex</taxon>
        <taxon>Culex</taxon>
    </lineage>
</organism>
<evidence type="ECO:0000256" key="1">
    <source>
        <dbReference type="SAM" id="MobiDB-lite"/>
    </source>
</evidence>